<name>A0A0W1JLS7_DESHA</name>
<organism evidence="6 7">
    <name type="scientific">Desulfitobacterium hafniense</name>
    <name type="common">Desulfitobacterium frappieri</name>
    <dbReference type="NCBI Taxonomy" id="49338"/>
    <lineage>
        <taxon>Bacteria</taxon>
        <taxon>Bacillati</taxon>
        <taxon>Bacillota</taxon>
        <taxon>Clostridia</taxon>
        <taxon>Eubacteriales</taxon>
        <taxon>Desulfitobacteriaceae</taxon>
        <taxon>Desulfitobacterium</taxon>
    </lineage>
</organism>
<keyword evidence="2" id="KW-0479">Metal-binding</keyword>
<dbReference type="CDD" id="cd10551">
    <property type="entry name" value="PsrB"/>
    <property type="match status" value="1"/>
</dbReference>
<keyword evidence="3" id="KW-0408">Iron</keyword>
<evidence type="ECO:0000256" key="3">
    <source>
        <dbReference type="ARBA" id="ARBA00023004"/>
    </source>
</evidence>
<dbReference type="GO" id="GO:0051539">
    <property type="term" value="F:4 iron, 4 sulfur cluster binding"/>
    <property type="evidence" value="ECO:0007669"/>
    <property type="project" value="UniProtKB-KW"/>
</dbReference>
<accession>A0A0W1JLS7</accession>
<proteinExistence type="predicted"/>
<feature type="domain" description="4Fe-4S ferredoxin-type" evidence="5">
    <location>
        <begin position="10"/>
        <end position="40"/>
    </location>
</feature>
<dbReference type="PROSITE" id="PS00198">
    <property type="entry name" value="4FE4S_FER_1"/>
    <property type="match status" value="1"/>
</dbReference>
<evidence type="ECO:0000256" key="4">
    <source>
        <dbReference type="ARBA" id="ARBA00023014"/>
    </source>
</evidence>
<gene>
    <name evidence="6" type="ORF">AT727_19185</name>
</gene>
<dbReference type="NCBIfam" id="NF045797">
    <property type="entry name" value="DsrO"/>
    <property type="match status" value="1"/>
</dbReference>
<dbReference type="OrthoDB" id="9810688at2"/>
<dbReference type="PANTHER" id="PTHR43177">
    <property type="entry name" value="PROTEIN NRFC"/>
    <property type="match status" value="1"/>
</dbReference>
<dbReference type="SUPFAM" id="SSF54862">
    <property type="entry name" value="4Fe-4S ferredoxins"/>
    <property type="match status" value="1"/>
</dbReference>
<dbReference type="InterPro" id="IPR017900">
    <property type="entry name" value="4Fe4S_Fe_S_CS"/>
</dbReference>
<dbReference type="RefSeq" id="WP_058490962.1">
    <property type="nucleotide sequence ID" value="NZ_LOCK01000014.1"/>
</dbReference>
<protein>
    <submittedName>
        <fullName evidence="6">4Fe-4S ferredoxin</fullName>
    </submittedName>
</protein>
<dbReference type="Proteomes" id="UP000054623">
    <property type="component" value="Unassembled WGS sequence"/>
</dbReference>
<dbReference type="AlphaFoldDB" id="A0A0W1JLS7"/>
<evidence type="ECO:0000256" key="1">
    <source>
        <dbReference type="ARBA" id="ARBA00022485"/>
    </source>
</evidence>
<keyword evidence="1" id="KW-0004">4Fe-4S</keyword>
<evidence type="ECO:0000259" key="5">
    <source>
        <dbReference type="PROSITE" id="PS51379"/>
    </source>
</evidence>
<evidence type="ECO:0000256" key="2">
    <source>
        <dbReference type="ARBA" id="ARBA00022723"/>
    </source>
</evidence>
<dbReference type="EMBL" id="LOCK01000014">
    <property type="protein sequence ID" value="KTE92477.1"/>
    <property type="molecule type" value="Genomic_DNA"/>
</dbReference>
<dbReference type="InterPro" id="IPR054822">
    <property type="entry name" value="DsrO-like"/>
</dbReference>
<comment type="caution">
    <text evidence="6">The sequence shown here is derived from an EMBL/GenBank/DDBJ whole genome shotgun (WGS) entry which is preliminary data.</text>
</comment>
<dbReference type="Gene3D" id="3.30.70.20">
    <property type="match status" value="2"/>
</dbReference>
<evidence type="ECO:0000313" key="7">
    <source>
        <dbReference type="Proteomes" id="UP000054623"/>
    </source>
</evidence>
<keyword evidence="4" id="KW-0411">Iron-sulfur</keyword>
<reference evidence="6 7" key="1">
    <citation type="submission" date="2015-12" db="EMBL/GenBank/DDBJ databases">
        <title>Draft Genome Sequence of Desulfitobacterium hafniense Strain DH, a Sulfate-reducing Bacterium Isolated from Paddy Soils.</title>
        <authorList>
            <person name="Bao P."/>
            <person name="Zhang X."/>
            <person name="Li G."/>
        </authorList>
    </citation>
    <scope>NUCLEOTIDE SEQUENCE [LARGE SCALE GENOMIC DNA]</scope>
    <source>
        <strain evidence="6 7">DH</strain>
    </source>
</reference>
<dbReference type="InterPro" id="IPR017896">
    <property type="entry name" value="4Fe4S_Fe-S-bd"/>
</dbReference>
<dbReference type="PROSITE" id="PS51379">
    <property type="entry name" value="4FE4S_FER_2"/>
    <property type="match status" value="3"/>
</dbReference>
<dbReference type="PANTHER" id="PTHR43177:SF3">
    <property type="entry name" value="PROTEIN NRFC HOMOLOG"/>
    <property type="match status" value="1"/>
</dbReference>
<sequence>MPQDNKLKKYGMVIDLRKCVGCMSCSVSCKMENGVPFGVFRSWVNMTEKGDFPTVKRYYQPRLCNHCDNAPCVEVCPVKASYKREDGMVLLDKKKCIGCGYCVASCPYNARYMSKTQKVADKCTFCDHRVDDGGEPACVRNCMGKARIFGDLNDPNSKVSQLISRNAVQVIKPEKGTKPQVFYISADFNQQPK</sequence>
<dbReference type="GO" id="GO:0046872">
    <property type="term" value="F:metal ion binding"/>
    <property type="evidence" value="ECO:0007669"/>
    <property type="project" value="UniProtKB-KW"/>
</dbReference>
<feature type="domain" description="4Fe-4S ferredoxin-type" evidence="5">
    <location>
        <begin position="55"/>
        <end position="86"/>
    </location>
</feature>
<feature type="domain" description="4Fe-4S ferredoxin-type" evidence="5">
    <location>
        <begin position="87"/>
        <end position="116"/>
    </location>
</feature>
<dbReference type="Pfam" id="PF13247">
    <property type="entry name" value="Fer4_11"/>
    <property type="match status" value="1"/>
</dbReference>
<evidence type="ECO:0000313" key="6">
    <source>
        <dbReference type="EMBL" id="KTE92477.1"/>
    </source>
</evidence>
<dbReference type="InterPro" id="IPR050954">
    <property type="entry name" value="ET_IronSulfur_Cluster-Binding"/>
</dbReference>